<comment type="caution">
    <text evidence="1">The sequence shown here is derived from an EMBL/GenBank/DDBJ whole genome shotgun (WGS) entry which is preliminary data.</text>
</comment>
<protein>
    <submittedName>
        <fullName evidence="1">Uncharacterized protein</fullName>
    </submittedName>
</protein>
<sequence length="110" mass="12611">MRLTPQFNGERSDHDRTCGYGTPENHCGKPATWHVLWTVDGTNSLDCDEHMADAEKQWVFYGRHRLGPHCLHPEALFYEDRCEVPGGPRQVDLTVREDAPPWLLPEGLSR</sequence>
<evidence type="ECO:0000313" key="2">
    <source>
        <dbReference type="Proteomes" id="UP001501442"/>
    </source>
</evidence>
<organism evidence="1 2">
    <name type="scientific">Actinoallomurus vinaceus</name>
    <dbReference type="NCBI Taxonomy" id="1080074"/>
    <lineage>
        <taxon>Bacteria</taxon>
        <taxon>Bacillati</taxon>
        <taxon>Actinomycetota</taxon>
        <taxon>Actinomycetes</taxon>
        <taxon>Streptosporangiales</taxon>
        <taxon>Thermomonosporaceae</taxon>
        <taxon>Actinoallomurus</taxon>
    </lineage>
</organism>
<evidence type="ECO:0000313" key="1">
    <source>
        <dbReference type="EMBL" id="GAA4626903.1"/>
    </source>
</evidence>
<gene>
    <name evidence="1" type="ORF">GCM10023196_037040</name>
</gene>
<name>A0ABP8UDW8_9ACTN</name>
<dbReference type="Proteomes" id="UP001501442">
    <property type="component" value="Unassembled WGS sequence"/>
</dbReference>
<proteinExistence type="predicted"/>
<dbReference type="EMBL" id="BAABHK010000004">
    <property type="protein sequence ID" value="GAA4626903.1"/>
    <property type="molecule type" value="Genomic_DNA"/>
</dbReference>
<reference evidence="2" key="1">
    <citation type="journal article" date="2019" name="Int. J. Syst. Evol. Microbiol.">
        <title>The Global Catalogue of Microorganisms (GCM) 10K type strain sequencing project: providing services to taxonomists for standard genome sequencing and annotation.</title>
        <authorList>
            <consortium name="The Broad Institute Genomics Platform"/>
            <consortium name="The Broad Institute Genome Sequencing Center for Infectious Disease"/>
            <person name="Wu L."/>
            <person name="Ma J."/>
        </authorList>
    </citation>
    <scope>NUCLEOTIDE SEQUENCE [LARGE SCALE GENOMIC DNA]</scope>
    <source>
        <strain evidence="2">JCM 17939</strain>
    </source>
</reference>
<keyword evidence="2" id="KW-1185">Reference proteome</keyword>
<dbReference type="RefSeq" id="WP_345432094.1">
    <property type="nucleotide sequence ID" value="NZ_BAABHK010000004.1"/>
</dbReference>
<accession>A0ABP8UDW8</accession>